<keyword evidence="1" id="KW-0472">Membrane</keyword>
<dbReference type="InterPro" id="IPR012902">
    <property type="entry name" value="N_methyl_site"/>
</dbReference>
<sequence length="214" mass="23506">MGTLSWINKHIRVCISNKLGFTFLELIATMVLMAILAGLFGSGLVAAVQGYDFSRANAQVTQKGHLAMARIVRELTELIDVRDTGPVSSDDVFVVYERIQKDPGGIPHIRRMELRFVEASGNDTGAVYLYTSDPNQADSADTNQNGHILVDGVTDFALTFFRGADPWLPGYDIRLLTAILIRLDLQRPDAPTQSHSFTTLVHPRNTDNVGGGVY</sequence>
<feature type="transmembrane region" description="Helical" evidence="1">
    <location>
        <begin position="26"/>
        <end position="48"/>
    </location>
</feature>
<gene>
    <name evidence="2" type="ORF">MRX98_15425</name>
</gene>
<evidence type="ECO:0000313" key="2">
    <source>
        <dbReference type="EMBL" id="MCJ8501973.1"/>
    </source>
</evidence>
<dbReference type="AlphaFoldDB" id="A0AA41UR38"/>
<accession>A0AA41UR38</accession>
<evidence type="ECO:0000313" key="3">
    <source>
        <dbReference type="Proteomes" id="UP001165427"/>
    </source>
</evidence>
<dbReference type="Proteomes" id="UP001165427">
    <property type="component" value="Unassembled WGS sequence"/>
</dbReference>
<name>A0AA41UR38_9BACT</name>
<reference evidence="2" key="1">
    <citation type="submission" date="2022-04" db="EMBL/GenBank/DDBJ databases">
        <title>Desulfatitalea alkaliphila sp. nov., a novel anaerobic sulfate-reducing bacterium isolated from terrestrial mud volcano, Taman Peninsula, Russia.</title>
        <authorList>
            <person name="Khomyakova M.A."/>
            <person name="Merkel A.Y."/>
            <person name="Slobodkin A.I."/>
        </authorList>
    </citation>
    <scope>NUCLEOTIDE SEQUENCE</scope>
    <source>
        <strain evidence="2">M08but</strain>
    </source>
</reference>
<dbReference type="NCBIfam" id="TIGR02532">
    <property type="entry name" value="IV_pilin_GFxxxE"/>
    <property type="match status" value="1"/>
</dbReference>
<proteinExistence type="predicted"/>
<keyword evidence="3" id="KW-1185">Reference proteome</keyword>
<protein>
    <submittedName>
        <fullName evidence="2">Type II secretion system GspH family protein</fullName>
    </submittedName>
</protein>
<evidence type="ECO:0000256" key="1">
    <source>
        <dbReference type="SAM" id="Phobius"/>
    </source>
</evidence>
<keyword evidence="1" id="KW-0812">Transmembrane</keyword>
<dbReference type="InterPro" id="IPR045584">
    <property type="entry name" value="Pilin-like"/>
</dbReference>
<dbReference type="SUPFAM" id="SSF54523">
    <property type="entry name" value="Pili subunits"/>
    <property type="match status" value="1"/>
</dbReference>
<dbReference type="RefSeq" id="WP_246911590.1">
    <property type="nucleotide sequence ID" value="NZ_JALJRB010000019.1"/>
</dbReference>
<comment type="caution">
    <text evidence="2">The sequence shown here is derived from an EMBL/GenBank/DDBJ whole genome shotgun (WGS) entry which is preliminary data.</text>
</comment>
<keyword evidence="1" id="KW-1133">Transmembrane helix</keyword>
<organism evidence="2 3">
    <name type="scientific">Desulfatitalea alkaliphila</name>
    <dbReference type="NCBI Taxonomy" id="2929485"/>
    <lineage>
        <taxon>Bacteria</taxon>
        <taxon>Pseudomonadati</taxon>
        <taxon>Thermodesulfobacteriota</taxon>
        <taxon>Desulfobacteria</taxon>
        <taxon>Desulfobacterales</taxon>
        <taxon>Desulfosarcinaceae</taxon>
        <taxon>Desulfatitalea</taxon>
    </lineage>
</organism>
<dbReference type="EMBL" id="JALJRB010000019">
    <property type="protein sequence ID" value="MCJ8501973.1"/>
    <property type="molecule type" value="Genomic_DNA"/>
</dbReference>